<dbReference type="NCBIfam" id="NF005819">
    <property type="entry name" value="PRK07695.1"/>
    <property type="match status" value="1"/>
</dbReference>
<dbReference type="Proteomes" id="UP000799092">
    <property type="component" value="Unassembled WGS sequence"/>
</dbReference>
<dbReference type="InterPro" id="IPR013785">
    <property type="entry name" value="Aldolase_TIM"/>
</dbReference>
<dbReference type="PANTHER" id="PTHR20857">
    <property type="entry name" value="THIAMINE-PHOSPHATE PYROPHOSPHORYLASE"/>
    <property type="match status" value="1"/>
</dbReference>
<evidence type="ECO:0000256" key="1">
    <source>
        <dbReference type="ARBA" id="ARBA00004948"/>
    </source>
</evidence>
<dbReference type="GO" id="GO:0009228">
    <property type="term" value="P:thiamine biosynthetic process"/>
    <property type="evidence" value="ECO:0007669"/>
    <property type="project" value="UniProtKB-KW"/>
</dbReference>
<dbReference type="Gene3D" id="3.20.20.70">
    <property type="entry name" value="Aldolase class I"/>
    <property type="match status" value="1"/>
</dbReference>
<comment type="pathway">
    <text evidence="1">Cofactor biosynthesis; thiamine diphosphate biosynthesis.</text>
</comment>
<dbReference type="AlphaFoldDB" id="A0A6A8DDD4"/>
<comment type="caution">
    <text evidence="4">The sequence shown here is derived from an EMBL/GenBank/DDBJ whole genome shotgun (WGS) entry which is preliminary data.</text>
</comment>
<keyword evidence="5" id="KW-1185">Reference proteome</keyword>
<dbReference type="OrthoDB" id="9815348at2"/>
<proteinExistence type="predicted"/>
<name>A0A6A8DDD4_9BACI</name>
<dbReference type="GO" id="GO:0005737">
    <property type="term" value="C:cytoplasm"/>
    <property type="evidence" value="ECO:0007669"/>
    <property type="project" value="TreeGrafter"/>
</dbReference>
<dbReference type="EMBL" id="WJNG01000002">
    <property type="protein sequence ID" value="MRH41829.1"/>
    <property type="molecule type" value="Genomic_DNA"/>
</dbReference>
<sequence>MSNRKLHVISTGNQTPENLAKIVGEIHPFIDAIHIREKHRSARDIFNIVTLLVNRSVPLAKIIVNDRIDVAHVKNVKGVQLGYNSLSPEIVKRNFPSLQVGCSVHTLEEASLAQKQGIDYLLFGHIFPTDSKLGLVPKGLEELKDITIDLEIPVIAIGGIKPHHVCEVIEAGAAGIAVMSGVLEAKDPLEQVKSYSQNLLNT</sequence>
<evidence type="ECO:0000313" key="4">
    <source>
        <dbReference type="EMBL" id="MRH41829.1"/>
    </source>
</evidence>
<accession>A0A6A8DDD4</accession>
<protein>
    <submittedName>
        <fullName evidence="4">Thiazole tautomerase TenI</fullName>
    </submittedName>
</protein>
<dbReference type="InterPro" id="IPR022998">
    <property type="entry name" value="ThiamineP_synth_TenI"/>
</dbReference>
<dbReference type="RefSeq" id="WP_153735449.1">
    <property type="nucleotide sequence ID" value="NZ_WJNG01000002.1"/>
</dbReference>
<gene>
    <name evidence="4" type="primary">tenI</name>
    <name evidence="4" type="ORF">GH741_03975</name>
</gene>
<dbReference type="GO" id="GO:0004789">
    <property type="term" value="F:thiamine-phosphate diphosphorylase activity"/>
    <property type="evidence" value="ECO:0007669"/>
    <property type="project" value="TreeGrafter"/>
</dbReference>
<dbReference type="InterPro" id="IPR036206">
    <property type="entry name" value="ThiamineP_synth_sf"/>
</dbReference>
<evidence type="ECO:0000313" key="5">
    <source>
        <dbReference type="Proteomes" id="UP000799092"/>
    </source>
</evidence>
<keyword evidence="2" id="KW-0784">Thiamine biosynthesis</keyword>
<dbReference type="PANTHER" id="PTHR20857:SF22">
    <property type="entry name" value="THIAZOLE TAUTOMERASE"/>
    <property type="match status" value="1"/>
</dbReference>
<evidence type="ECO:0000259" key="3">
    <source>
        <dbReference type="Pfam" id="PF02581"/>
    </source>
</evidence>
<reference evidence="4" key="1">
    <citation type="submission" date="2019-11" db="EMBL/GenBank/DDBJ databases">
        <authorList>
            <person name="Li J."/>
        </authorList>
    </citation>
    <scope>NUCLEOTIDE SEQUENCE</scope>
    <source>
        <strain evidence="4">B6B</strain>
    </source>
</reference>
<organism evidence="4 5">
    <name type="scientific">Aquibacillus halophilus</name>
    <dbReference type="NCBI Taxonomy" id="930132"/>
    <lineage>
        <taxon>Bacteria</taxon>
        <taxon>Bacillati</taxon>
        <taxon>Bacillota</taxon>
        <taxon>Bacilli</taxon>
        <taxon>Bacillales</taxon>
        <taxon>Bacillaceae</taxon>
        <taxon>Aquibacillus</taxon>
    </lineage>
</organism>
<dbReference type="CDD" id="cd00564">
    <property type="entry name" value="TMP_TenI"/>
    <property type="match status" value="1"/>
</dbReference>
<dbReference type="Pfam" id="PF02581">
    <property type="entry name" value="TMP-TENI"/>
    <property type="match status" value="1"/>
</dbReference>
<evidence type="ECO:0000256" key="2">
    <source>
        <dbReference type="ARBA" id="ARBA00022977"/>
    </source>
</evidence>
<feature type="domain" description="Thiamine phosphate synthase/TenI" evidence="3">
    <location>
        <begin position="11"/>
        <end position="182"/>
    </location>
</feature>
<dbReference type="SUPFAM" id="SSF51391">
    <property type="entry name" value="Thiamin phosphate synthase"/>
    <property type="match status" value="1"/>
</dbReference>